<protein>
    <submittedName>
        <fullName evidence="3">Uncharacterized protein</fullName>
    </submittedName>
</protein>
<evidence type="ECO:0000313" key="4">
    <source>
        <dbReference type="Proteomes" id="UP001500124"/>
    </source>
</evidence>
<feature type="transmembrane region" description="Helical" evidence="2">
    <location>
        <begin position="31"/>
        <end position="50"/>
    </location>
</feature>
<sequence length="92" mass="10040">MRGNRLRMTTEVAPSPSGASAAGRLRRLHDVYAAGTGLWTVSLFAAVLGHDADVRQVLVLLALLASFGAMWLWSAWRLWTEHPGGRSPRRSA</sequence>
<proteinExistence type="predicted"/>
<keyword evidence="2" id="KW-0472">Membrane</keyword>
<feature type="region of interest" description="Disordered" evidence="1">
    <location>
        <begin position="1"/>
        <end position="21"/>
    </location>
</feature>
<feature type="transmembrane region" description="Helical" evidence="2">
    <location>
        <begin position="56"/>
        <end position="79"/>
    </location>
</feature>
<keyword evidence="2" id="KW-1133">Transmembrane helix</keyword>
<reference evidence="4" key="1">
    <citation type="journal article" date="2019" name="Int. J. Syst. Evol. Microbiol.">
        <title>The Global Catalogue of Microorganisms (GCM) 10K type strain sequencing project: providing services to taxonomists for standard genome sequencing and annotation.</title>
        <authorList>
            <consortium name="The Broad Institute Genomics Platform"/>
            <consortium name="The Broad Institute Genome Sequencing Center for Infectious Disease"/>
            <person name="Wu L."/>
            <person name="Ma J."/>
        </authorList>
    </citation>
    <scope>NUCLEOTIDE SEQUENCE [LARGE SCALE GENOMIC DNA]</scope>
    <source>
        <strain evidence="4">JCM 18410</strain>
    </source>
</reference>
<keyword evidence="2" id="KW-0812">Transmembrane</keyword>
<name>A0ABP9LBI4_9ACTN</name>
<evidence type="ECO:0000256" key="2">
    <source>
        <dbReference type="SAM" id="Phobius"/>
    </source>
</evidence>
<organism evidence="3 4">
    <name type="scientific">Streptomyces similanensis</name>
    <dbReference type="NCBI Taxonomy" id="1274988"/>
    <lineage>
        <taxon>Bacteria</taxon>
        <taxon>Bacillati</taxon>
        <taxon>Actinomycetota</taxon>
        <taxon>Actinomycetes</taxon>
        <taxon>Kitasatosporales</taxon>
        <taxon>Streptomycetaceae</taxon>
        <taxon>Streptomyces</taxon>
    </lineage>
</organism>
<keyword evidence="4" id="KW-1185">Reference proteome</keyword>
<dbReference type="Proteomes" id="UP001500124">
    <property type="component" value="Unassembled WGS sequence"/>
</dbReference>
<gene>
    <name evidence="3" type="ORF">GCM10023336_60180</name>
</gene>
<comment type="caution">
    <text evidence="3">The sequence shown here is derived from an EMBL/GenBank/DDBJ whole genome shotgun (WGS) entry which is preliminary data.</text>
</comment>
<dbReference type="EMBL" id="BAABKC010000101">
    <property type="protein sequence ID" value="GAA5073038.1"/>
    <property type="molecule type" value="Genomic_DNA"/>
</dbReference>
<accession>A0ABP9LBI4</accession>
<evidence type="ECO:0000256" key="1">
    <source>
        <dbReference type="SAM" id="MobiDB-lite"/>
    </source>
</evidence>
<evidence type="ECO:0000313" key="3">
    <source>
        <dbReference type="EMBL" id="GAA5073038.1"/>
    </source>
</evidence>